<evidence type="ECO:0000256" key="4">
    <source>
        <dbReference type="ARBA" id="ARBA00023027"/>
    </source>
</evidence>
<dbReference type="HAMAP" id="MF_01358">
    <property type="entry name" value="NDH1_NuoD"/>
    <property type="match status" value="1"/>
</dbReference>
<keyword evidence="5" id="KW-0472">Membrane</keyword>
<feature type="domain" description="NADH-quinone oxidoreductase subunit D" evidence="6">
    <location>
        <begin position="153"/>
        <end position="324"/>
    </location>
</feature>
<evidence type="ECO:0000256" key="2">
    <source>
        <dbReference type="ARBA" id="ARBA00022448"/>
    </source>
</evidence>
<keyword evidence="5" id="KW-0812">Transmembrane</keyword>
<dbReference type="GO" id="GO:0048038">
    <property type="term" value="F:quinone binding"/>
    <property type="evidence" value="ECO:0007669"/>
    <property type="project" value="InterPro"/>
</dbReference>
<reference evidence="7" key="1">
    <citation type="submission" date="2020-05" db="EMBL/GenBank/DDBJ databases">
        <authorList>
            <person name="Chiriac C."/>
            <person name="Salcher M."/>
            <person name="Ghai R."/>
            <person name="Kavagutti S V."/>
        </authorList>
    </citation>
    <scope>NUCLEOTIDE SEQUENCE</scope>
</reference>
<accession>A0A6J6L448</accession>
<keyword evidence="2" id="KW-0813">Transport</keyword>
<dbReference type="InterPro" id="IPR029014">
    <property type="entry name" value="NiFe-Hase_large"/>
</dbReference>
<dbReference type="PROSITE" id="PS00535">
    <property type="entry name" value="COMPLEX1_49K"/>
    <property type="match status" value="1"/>
</dbReference>
<dbReference type="GO" id="GO:0016651">
    <property type="term" value="F:oxidoreductase activity, acting on NAD(P)H"/>
    <property type="evidence" value="ECO:0007669"/>
    <property type="project" value="InterPro"/>
</dbReference>
<evidence type="ECO:0000256" key="3">
    <source>
        <dbReference type="ARBA" id="ARBA00022967"/>
    </source>
</evidence>
<proteinExistence type="inferred from homology"/>
<dbReference type="InterPro" id="IPR001135">
    <property type="entry name" value="NADH_Q_OxRdtase_suD"/>
</dbReference>
<dbReference type="GO" id="GO:0051287">
    <property type="term" value="F:NAD binding"/>
    <property type="evidence" value="ECO:0007669"/>
    <property type="project" value="InterPro"/>
</dbReference>
<dbReference type="InterPro" id="IPR014029">
    <property type="entry name" value="NADH_UbQ_OxRdtase_49kDa_CS"/>
</dbReference>
<sequence length="398" mass="44497">MTILNDPVSAKLGNRQQLSYIASQAADARLNVELETEGMTLNIGPQHPATHGTLRIIARLDGEQVVWAEPSCGYMHRGYEKLTEVRTFPQVTTLVNRIDWLGSFANEVPFILAAEKLMGVEAPPRAQWIRTILFELSRIANVSLFLGDLGVQLGAITPVFLAFRDREYVLNLIESATGGRFHPNFDRIGGLKDDLPAGWIDETKVVMKKLRNFCDEIETLLFGNEIFQSRTRGIGVIPRDVALQYGLSGANLRASGVDWDLRRDQDIALAYNKVDFKVWTHPDGDSFARCWIRLQETREATLIVDKLLDGIPSGPVMAKVPKIIKVPEGEAWVSTENPLGEMGYYVVSRGDLGPFRVKIRSASFNNISITPWLLRGVYVPDIITILASLYFILGDIDR</sequence>
<dbReference type="Gene3D" id="1.10.645.10">
    <property type="entry name" value="Cytochrome-c3 Hydrogenase, chain B"/>
    <property type="match status" value="1"/>
</dbReference>
<dbReference type="InterPro" id="IPR022885">
    <property type="entry name" value="NDH1_su_D/H"/>
</dbReference>
<evidence type="ECO:0000256" key="5">
    <source>
        <dbReference type="SAM" id="Phobius"/>
    </source>
</evidence>
<dbReference type="Pfam" id="PF00346">
    <property type="entry name" value="Complex1_49kDa"/>
    <property type="match status" value="1"/>
</dbReference>
<gene>
    <name evidence="7" type="ORF">UFOPK2166_01093</name>
</gene>
<dbReference type="AlphaFoldDB" id="A0A6J6L448"/>
<feature type="transmembrane region" description="Helical" evidence="5">
    <location>
        <begin position="372"/>
        <end position="393"/>
    </location>
</feature>
<dbReference type="PANTHER" id="PTHR11993:SF10">
    <property type="entry name" value="NADH DEHYDROGENASE [UBIQUINONE] IRON-SULFUR PROTEIN 2, MITOCHONDRIAL"/>
    <property type="match status" value="1"/>
</dbReference>
<keyword evidence="4" id="KW-0520">NAD</keyword>
<protein>
    <submittedName>
        <fullName evidence="7">Unannotated protein</fullName>
    </submittedName>
</protein>
<dbReference type="PANTHER" id="PTHR11993">
    <property type="entry name" value="NADH-UBIQUINONE OXIDOREDUCTASE 49 KDA SUBUNIT"/>
    <property type="match status" value="1"/>
</dbReference>
<keyword evidence="5" id="KW-1133">Transmembrane helix</keyword>
<evidence type="ECO:0000259" key="6">
    <source>
        <dbReference type="Pfam" id="PF00346"/>
    </source>
</evidence>
<dbReference type="EMBL" id="CAEZWB010000169">
    <property type="protein sequence ID" value="CAB4655958.1"/>
    <property type="molecule type" value="Genomic_DNA"/>
</dbReference>
<comment type="similarity">
    <text evidence="1">Belongs to the complex I 49 kDa subunit family.</text>
</comment>
<evidence type="ECO:0000256" key="1">
    <source>
        <dbReference type="ARBA" id="ARBA00005769"/>
    </source>
</evidence>
<keyword evidence="3" id="KW-1278">Translocase</keyword>
<name>A0A6J6L448_9ZZZZ</name>
<evidence type="ECO:0000313" key="7">
    <source>
        <dbReference type="EMBL" id="CAB4655958.1"/>
    </source>
</evidence>
<organism evidence="7">
    <name type="scientific">freshwater metagenome</name>
    <dbReference type="NCBI Taxonomy" id="449393"/>
    <lineage>
        <taxon>unclassified sequences</taxon>
        <taxon>metagenomes</taxon>
        <taxon>ecological metagenomes</taxon>
    </lineage>
</organism>
<dbReference type="SUPFAM" id="SSF56762">
    <property type="entry name" value="HydB/Nqo4-like"/>
    <property type="match status" value="1"/>
</dbReference>